<evidence type="ECO:0000259" key="2">
    <source>
        <dbReference type="Pfam" id="PF06742"/>
    </source>
</evidence>
<keyword evidence="4" id="KW-1185">Reference proteome</keyword>
<dbReference type="Pfam" id="PF06742">
    <property type="entry name" value="DUF1214"/>
    <property type="match status" value="1"/>
</dbReference>
<evidence type="ECO:0000256" key="1">
    <source>
        <dbReference type="SAM" id="SignalP"/>
    </source>
</evidence>
<dbReference type="InterPro" id="IPR010621">
    <property type="entry name" value="DUF1214"/>
</dbReference>
<proteinExistence type="predicted"/>
<feature type="chain" id="PRO_5042162763" description="DUF1214 domain-containing protein" evidence="1">
    <location>
        <begin position="20"/>
        <end position="438"/>
    </location>
</feature>
<dbReference type="SUPFAM" id="SSF160935">
    <property type="entry name" value="VPA0735-like"/>
    <property type="match status" value="1"/>
</dbReference>
<feature type="domain" description="DUF1214" evidence="2">
    <location>
        <begin position="305"/>
        <end position="379"/>
    </location>
</feature>
<dbReference type="Proteomes" id="UP001219933">
    <property type="component" value="Chromosome 2"/>
</dbReference>
<gene>
    <name evidence="3" type="ORF">MCUN1_001369</name>
</gene>
<keyword evidence="1" id="KW-0732">Signal</keyword>
<name>A0AAF0J5S3_9BASI</name>
<protein>
    <recommendedName>
        <fullName evidence="2">DUF1214 domain-containing protein</fullName>
    </recommendedName>
</protein>
<evidence type="ECO:0000313" key="4">
    <source>
        <dbReference type="Proteomes" id="UP001219933"/>
    </source>
</evidence>
<evidence type="ECO:0000313" key="3">
    <source>
        <dbReference type="EMBL" id="WFD34528.1"/>
    </source>
</evidence>
<accession>A0AAF0J5S3</accession>
<reference evidence="3" key="1">
    <citation type="submission" date="2023-03" db="EMBL/GenBank/DDBJ databases">
        <title>Mating type loci evolution in Malassezia.</title>
        <authorList>
            <person name="Coelho M.A."/>
        </authorList>
    </citation>
    <scope>NUCLEOTIDE SEQUENCE</scope>
    <source>
        <strain evidence="3">CBS 11721</strain>
    </source>
</reference>
<dbReference type="EMBL" id="CP119878">
    <property type="protein sequence ID" value="WFD34528.1"/>
    <property type="molecule type" value="Genomic_DNA"/>
</dbReference>
<sequence>MRFGLTVATLFAVLRFALANPLATDDQRQLDELSMKLAQSSEFDELRGKAYEQWYQVLNKYNVNIDSAIKQDVDNAIKELVFSSVQKAVNNDPAHPKVYWVDTAPRHQNWFGLDVPGGRYSYDNPDCFYRTIPISDKYTYKIHGRRYGSGPADVSFSLISSMDSQNTVASLAGKDIEYNDDGSYTITVNNQDSNDKNHIKSTWNGVQLFIRNNIGDWSQELPDTLSVEIVGNVTAEPHSEQKIIEDAKTSLKWSTFFYGYGALDFKTFSVGTNNLQSPSQSQSLGTLTTQAQSFAPYKLNDNQALVITITPGNAKYWVVPVYTVGLITVAPWENLISYNNKQARANSDGSYTFVLSKNDPGVYNWLNTTGRPEGTLMPRFQGLPASDKGAKGITIKHQLVDFNKLGSVLPNGTSYVSASERQQQVQERIAGYERLHQQ</sequence>
<dbReference type="AlphaFoldDB" id="A0AAF0J5S3"/>
<feature type="signal peptide" evidence="1">
    <location>
        <begin position="1"/>
        <end position="19"/>
    </location>
</feature>
<organism evidence="3 4">
    <name type="scientific">Malassezia cuniculi</name>
    <dbReference type="NCBI Taxonomy" id="948313"/>
    <lineage>
        <taxon>Eukaryota</taxon>
        <taxon>Fungi</taxon>
        <taxon>Dikarya</taxon>
        <taxon>Basidiomycota</taxon>
        <taxon>Ustilaginomycotina</taxon>
        <taxon>Malasseziomycetes</taxon>
        <taxon>Malasseziales</taxon>
        <taxon>Malasseziaceae</taxon>
        <taxon>Malassezia</taxon>
    </lineage>
</organism>